<name>A0A4Y7SZD2_COPMI</name>
<organism evidence="2 3">
    <name type="scientific">Coprinellus micaceus</name>
    <name type="common">Glistening ink-cap mushroom</name>
    <name type="synonym">Coprinus micaceus</name>
    <dbReference type="NCBI Taxonomy" id="71717"/>
    <lineage>
        <taxon>Eukaryota</taxon>
        <taxon>Fungi</taxon>
        <taxon>Dikarya</taxon>
        <taxon>Basidiomycota</taxon>
        <taxon>Agaricomycotina</taxon>
        <taxon>Agaricomycetes</taxon>
        <taxon>Agaricomycetidae</taxon>
        <taxon>Agaricales</taxon>
        <taxon>Agaricineae</taxon>
        <taxon>Psathyrellaceae</taxon>
        <taxon>Coprinellus</taxon>
    </lineage>
</organism>
<evidence type="ECO:0000313" key="3">
    <source>
        <dbReference type="Proteomes" id="UP000298030"/>
    </source>
</evidence>
<evidence type="ECO:0000256" key="1">
    <source>
        <dbReference type="SAM" id="MobiDB-lite"/>
    </source>
</evidence>
<reference evidence="2 3" key="1">
    <citation type="journal article" date="2019" name="Nat. Ecol. Evol.">
        <title>Megaphylogeny resolves global patterns of mushroom evolution.</title>
        <authorList>
            <person name="Varga T."/>
            <person name="Krizsan K."/>
            <person name="Foldi C."/>
            <person name="Dima B."/>
            <person name="Sanchez-Garcia M."/>
            <person name="Sanchez-Ramirez S."/>
            <person name="Szollosi G.J."/>
            <person name="Szarkandi J.G."/>
            <person name="Papp V."/>
            <person name="Albert L."/>
            <person name="Andreopoulos W."/>
            <person name="Angelini C."/>
            <person name="Antonin V."/>
            <person name="Barry K.W."/>
            <person name="Bougher N.L."/>
            <person name="Buchanan P."/>
            <person name="Buyck B."/>
            <person name="Bense V."/>
            <person name="Catcheside P."/>
            <person name="Chovatia M."/>
            <person name="Cooper J."/>
            <person name="Damon W."/>
            <person name="Desjardin D."/>
            <person name="Finy P."/>
            <person name="Geml J."/>
            <person name="Haridas S."/>
            <person name="Hughes K."/>
            <person name="Justo A."/>
            <person name="Karasinski D."/>
            <person name="Kautmanova I."/>
            <person name="Kiss B."/>
            <person name="Kocsube S."/>
            <person name="Kotiranta H."/>
            <person name="LaButti K.M."/>
            <person name="Lechner B.E."/>
            <person name="Liimatainen K."/>
            <person name="Lipzen A."/>
            <person name="Lukacs Z."/>
            <person name="Mihaltcheva S."/>
            <person name="Morgado L.N."/>
            <person name="Niskanen T."/>
            <person name="Noordeloos M.E."/>
            <person name="Ohm R.A."/>
            <person name="Ortiz-Santana B."/>
            <person name="Ovrebo C."/>
            <person name="Racz N."/>
            <person name="Riley R."/>
            <person name="Savchenko A."/>
            <person name="Shiryaev A."/>
            <person name="Soop K."/>
            <person name="Spirin V."/>
            <person name="Szebenyi C."/>
            <person name="Tomsovsky M."/>
            <person name="Tulloss R.E."/>
            <person name="Uehling J."/>
            <person name="Grigoriev I.V."/>
            <person name="Vagvolgyi C."/>
            <person name="Papp T."/>
            <person name="Martin F.M."/>
            <person name="Miettinen O."/>
            <person name="Hibbett D.S."/>
            <person name="Nagy L.G."/>
        </authorList>
    </citation>
    <scope>NUCLEOTIDE SEQUENCE [LARGE SCALE GENOMIC DNA]</scope>
    <source>
        <strain evidence="2 3">FP101781</strain>
    </source>
</reference>
<dbReference type="EMBL" id="QPFP01000041">
    <property type="protein sequence ID" value="TEB27227.1"/>
    <property type="molecule type" value="Genomic_DNA"/>
</dbReference>
<dbReference type="Proteomes" id="UP000298030">
    <property type="component" value="Unassembled WGS sequence"/>
</dbReference>
<gene>
    <name evidence="2" type="ORF">FA13DRAFT_1712625</name>
</gene>
<proteinExistence type="predicted"/>
<dbReference type="AlphaFoldDB" id="A0A4Y7SZD2"/>
<keyword evidence="3" id="KW-1185">Reference proteome</keyword>
<feature type="region of interest" description="Disordered" evidence="1">
    <location>
        <begin position="179"/>
        <end position="204"/>
    </location>
</feature>
<sequence>MYAIVENEINTIAAPPSVHSVCPIRASAESPRPPDTNLPWRTMQAACREVSLEEGSRRSLAACRRTRILMIDLASYWLRAVREAVEEFIPTPSQLFEAFHVFHWKTPLEQPVGTSLNCFVRLYILLPNARERNADVNSTTGSLTGEAWNTDIQEQFHCQQSVKGVGMQRRCDRTPQFIEAETRNKSLNASRQEGESDMTTPYPE</sequence>
<comment type="caution">
    <text evidence="2">The sequence shown here is derived from an EMBL/GenBank/DDBJ whole genome shotgun (WGS) entry which is preliminary data.</text>
</comment>
<protein>
    <submittedName>
        <fullName evidence="2">Uncharacterized protein</fullName>
    </submittedName>
</protein>
<accession>A0A4Y7SZD2</accession>
<evidence type="ECO:0000313" key="2">
    <source>
        <dbReference type="EMBL" id="TEB27227.1"/>
    </source>
</evidence>